<accession>A0ABW4PIN2</accession>
<keyword evidence="3" id="KW-1185">Reference proteome</keyword>
<proteinExistence type="predicted"/>
<feature type="region of interest" description="Disordered" evidence="1">
    <location>
        <begin position="219"/>
        <end position="277"/>
    </location>
</feature>
<dbReference type="EMBL" id="JBHUFU010000007">
    <property type="protein sequence ID" value="MFD1830624.1"/>
    <property type="molecule type" value="Genomic_DNA"/>
</dbReference>
<evidence type="ECO:0000313" key="3">
    <source>
        <dbReference type="Proteomes" id="UP001597365"/>
    </source>
</evidence>
<reference evidence="3" key="1">
    <citation type="journal article" date="2019" name="Int. J. Syst. Evol. Microbiol.">
        <title>The Global Catalogue of Microorganisms (GCM) 10K type strain sequencing project: providing services to taxonomists for standard genome sequencing and annotation.</title>
        <authorList>
            <consortium name="The Broad Institute Genomics Platform"/>
            <consortium name="The Broad Institute Genome Sequencing Center for Infectious Disease"/>
            <person name="Wu L."/>
            <person name="Ma J."/>
        </authorList>
    </citation>
    <scope>NUCLEOTIDE SEQUENCE [LARGE SCALE GENOMIC DNA]</scope>
    <source>
        <strain evidence="3">CGMCC 4.7455</strain>
    </source>
</reference>
<name>A0ABW4PIN2_9ACTN</name>
<dbReference type="InterPro" id="IPR050445">
    <property type="entry name" value="Bact_polysacc_biosynth/exp"/>
</dbReference>
<dbReference type="PANTHER" id="PTHR32309">
    <property type="entry name" value="TYROSINE-PROTEIN KINASE"/>
    <property type="match status" value="1"/>
</dbReference>
<protein>
    <submittedName>
        <fullName evidence="2">Lipopolysaccharide biosynthesis protein</fullName>
    </submittedName>
</protein>
<organism evidence="2 3">
    <name type="scientific">Streptomyces desertarenae</name>
    <dbReference type="NCBI Taxonomy" id="2666184"/>
    <lineage>
        <taxon>Bacteria</taxon>
        <taxon>Bacillati</taxon>
        <taxon>Actinomycetota</taxon>
        <taxon>Actinomycetes</taxon>
        <taxon>Kitasatosporales</taxon>
        <taxon>Streptomycetaceae</taxon>
        <taxon>Streptomyces</taxon>
    </lineage>
</organism>
<sequence>MTQSLTTRPPASPARPQDRSPRLPGLARLRSLGRLPRWASPLPSWGPPALGVLLGLAGGAAYGLLAAPQYTATGYVAVVPGAGTDSATALGFAQAYGRIATDTAVLVEARGATGATVDDLRDGVRAATSPDAPMVEVTGTASSPGEAADVANAVADALVRVGNRTVTSTGVQLSLFSPALAPTEPTSPSLPLAAAVGACAGGLTGGLVLLASPRGRREDPAFPGVVPAPAGSAEGTGSGGGSGEAEPDPVPAGPAARTTTADRRRDDRHRGDRRPPR</sequence>
<gene>
    <name evidence="2" type="ORF">ACFSJS_13210</name>
</gene>
<dbReference type="Proteomes" id="UP001597365">
    <property type="component" value="Unassembled WGS sequence"/>
</dbReference>
<evidence type="ECO:0000313" key="2">
    <source>
        <dbReference type="EMBL" id="MFD1830624.1"/>
    </source>
</evidence>
<feature type="compositionally biased region" description="Basic and acidic residues" evidence="1">
    <location>
        <begin position="260"/>
        <end position="277"/>
    </location>
</feature>
<feature type="compositionally biased region" description="Low complexity" evidence="1">
    <location>
        <begin position="221"/>
        <end position="233"/>
    </location>
</feature>
<dbReference type="PANTHER" id="PTHR32309:SF31">
    <property type="entry name" value="CAPSULAR EXOPOLYSACCHARIDE FAMILY"/>
    <property type="match status" value="1"/>
</dbReference>
<feature type="compositionally biased region" description="Gly residues" evidence="1">
    <location>
        <begin position="234"/>
        <end position="243"/>
    </location>
</feature>
<evidence type="ECO:0000256" key="1">
    <source>
        <dbReference type="SAM" id="MobiDB-lite"/>
    </source>
</evidence>
<dbReference type="RefSeq" id="WP_380899744.1">
    <property type="nucleotide sequence ID" value="NZ_JBHUFU010000007.1"/>
</dbReference>
<comment type="caution">
    <text evidence="2">The sequence shown here is derived from an EMBL/GenBank/DDBJ whole genome shotgun (WGS) entry which is preliminary data.</text>
</comment>
<feature type="region of interest" description="Disordered" evidence="1">
    <location>
        <begin position="1"/>
        <end position="24"/>
    </location>
</feature>